<evidence type="ECO:0000259" key="1">
    <source>
        <dbReference type="Pfam" id="PF00117"/>
    </source>
</evidence>
<accession>A0A6G8FIR6</accession>
<dbReference type="KEGG" id="lins:G7067_07930"/>
<feature type="domain" description="Glutamine amidotransferase" evidence="1">
    <location>
        <begin position="22"/>
        <end position="191"/>
    </location>
</feature>
<evidence type="ECO:0000313" key="2">
    <source>
        <dbReference type="EMBL" id="QIM16366.1"/>
    </source>
</evidence>
<dbReference type="SUPFAM" id="SSF52317">
    <property type="entry name" value="Class I glutamine amidotransferase-like"/>
    <property type="match status" value="1"/>
</dbReference>
<name>A0A6G8FIR6_9MICO</name>
<sequence>MSGAKILVVEHEADTGVGRVGEALRAAGAELTIVGPETGCDIPANLEGFAALIVLGGTPGPTDDDTAPWLPRARALVAEALETQTPYLGICLGAQILAVVAGGEVGEAAQPEVGLCNFELTLGADADPLLGGLEQETGQLRALQWHFLEILRLPPATVSLARSERCANQAFRVGPSAWGLQFHLEADATTARVWAKPDEVKPELEALGLRGTDIVSDVAENEDWLVSTWGGVARRWLDVVNG</sequence>
<dbReference type="Gene3D" id="3.40.50.880">
    <property type="match status" value="1"/>
</dbReference>
<organism evidence="2 3">
    <name type="scientific">Leucobacter insecticola</name>
    <dbReference type="NCBI Taxonomy" id="2714934"/>
    <lineage>
        <taxon>Bacteria</taxon>
        <taxon>Bacillati</taxon>
        <taxon>Actinomycetota</taxon>
        <taxon>Actinomycetes</taxon>
        <taxon>Micrococcales</taxon>
        <taxon>Microbacteriaceae</taxon>
        <taxon>Leucobacter</taxon>
    </lineage>
</organism>
<dbReference type="InterPro" id="IPR044992">
    <property type="entry name" value="ChyE-like"/>
</dbReference>
<dbReference type="PROSITE" id="PS51273">
    <property type="entry name" value="GATASE_TYPE_1"/>
    <property type="match status" value="1"/>
</dbReference>
<dbReference type="Pfam" id="PF00117">
    <property type="entry name" value="GATase"/>
    <property type="match status" value="1"/>
</dbReference>
<dbReference type="AlphaFoldDB" id="A0A6G8FIR6"/>
<protein>
    <submittedName>
        <fullName evidence="2">Type 1 glutamine amidotransferase</fullName>
    </submittedName>
</protein>
<keyword evidence="2" id="KW-0315">Glutamine amidotransferase</keyword>
<dbReference type="Proteomes" id="UP000501387">
    <property type="component" value="Chromosome"/>
</dbReference>
<reference evidence="2 3" key="1">
    <citation type="submission" date="2020-03" db="EMBL/GenBank/DDBJ databases">
        <title>Leucobacter sp. nov., isolated from beetles.</title>
        <authorList>
            <person name="Hyun D.-W."/>
            <person name="Bae J.-W."/>
        </authorList>
    </citation>
    <scope>NUCLEOTIDE SEQUENCE [LARGE SCALE GENOMIC DNA]</scope>
    <source>
        <strain evidence="2 3">HDW9B</strain>
    </source>
</reference>
<evidence type="ECO:0000313" key="3">
    <source>
        <dbReference type="Proteomes" id="UP000501387"/>
    </source>
</evidence>
<dbReference type="PANTHER" id="PTHR42695">
    <property type="entry name" value="GLUTAMINE AMIDOTRANSFERASE YLR126C-RELATED"/>
    <property type="match status" value="1"/>
</dbReference>
<dbReference type="PANTHER" id="PTHR42695:SF5">
    <property type="entry name" value="GLUTAMINE AMIDOTRANSFERASE YLR126C-RELATED"/>
    <property type="match status" value="1"/>
</dbReference>
<proteinExistence type="predicted"/>
<keyword evidence="3" id="KW-1185">Reference proteome</keyword>
<dbReference type="GO" id="GO:0005829">
    <property type="term" value="C:cytosol"/>
    <property type="evidence" value="ECO:0007669"/>
    <property type="project" value="TreeGrafter"/>
</dbReference>
<dbReference type="GO" id="GO:0016740">
    <property type="term" value="F:transferase activity"/>
    <property type="evidence" value="ECO:0007669"/>
    <property type="project" value="UniProtKB-KW"/>
</dbReference>
<gene>
    <name evidence="2" type="ORF">G7067_07930</name>
</gene>
<dbReference type="EMBL" id="CP049934">
    <property type="protein sequence ID" value="QIM16366.1"/>
    <property type="molecule type" value="Genomic_DNA"/>
</dbReference>
<dbReference type="CDD" id="cd01741">
    <property type="entry name" value="GATase1_1"/>
    <property type="match status" value="1"/>
</dbReference>
<dbReference type="InterPro" id="IPR017926">
    <property type="entry name" value="GATASE"/>
</dbReference>
<keyword evidence="2" id="KW-0808">Transferase</keyword>
<dbReference type="RefSeq" id="WP_166323315.1">
    <property type="nucleotide sequence ID" value="NZ_CP049934.1"/>
</dbReference>
<dbReference type="InterPro" id="IPR029062">
    <property type="entry name" value="Class_I_gatase-like"/>
</dbReference>